<dbReference type="AlphaFoldDB" id="A0AAF1KC29"/>
<dbReference type="KEGG" id="rtu:PR017_06840"/>
<proteinExistence type="predicted"/>
<keyword evidence="2" id="KW-1185">Reference proteome</keyword>
<reference evidence="2" key="2">
    <citation type="journal article" date="2023" name="MicrobiologyOpen">
        <title>Genomics of the tumorigenes clade of the family Rhizobiaceae and description of Rhizobium rhododendri sp. nov.</title>
        <authorList>
            <person name="Kuzmanovic N."/>
            <person name="diCenzo G.C."/>
            <person name="Bunk B."/>
            <person name="Sproeer C."/>
            <person name="Fruehling A."/>
            <person name="Neumann-Schaal M."/>
            <person name="Overmann J."/>
            <person name="Smalla K."/>
        </authorList>
    </citation>
    <scope>NUCLEOTIDE SEQUENCE [LARGE SCALE GENOMIC DNA]</scope>
    <source>
        <strain evidence="2">1078</strain>
    </source>
</reference>
<reference evidence="1 2" key="1">
    <citation type="journal article" date="2018" name="Sci. Rep.">
        <title>Rhizobium tumorigenes sp. nov., a novel plant tumorigenic bacterium isolated from cane gall tumors on thornless blackberry.</title>
        <authorList>
            <person name="Kuzmanovi N."/>
            <person name="Smalla K."/>
            <person name="Gronow S."/>
            <person name="PuBawska J."/>
        </authorList>
    </citation>
    <scope>NUCLEOTIDE SEQUENCE [LARGE SCALE GENOMIC DNA]</scope>
    <source>
        <strain evidence="1 2">1078</strain>
    </source>
</reference>
<accession>A0AAF1KC29</accession>
<evidence type="ECO:0000313" key="2">
    <source>
        <dbReference type="Proteomes" id="UP000249499"/>
    </source>
</evidence>
<sequence length="475" mass="52223">MAAKTTLNAKNLETLGAGRLSELLIEISMGNAAHKRRLRLELAGAQSTAEVAREVRKRLSSIDRAKTHIDWRKIKALKSDLETQRTMISGTIAAGDPDEAMDLLWRFLELAGSIFARCDDSNGVIIGSFHAACIDLGTIAPKASHHKRLAEQVFGAIRRNEYGECDPLIPALAAALGQTGLAQLKKLLAGWQQEEFEVPKERVPIGWGMSGPVYADEIEARHRDSAVRIALQQIADAEGDVDAFVRQHSEKSQTVPSIAAQIATRLLAAGRAAEALAALDKAPPTGRPALDIEWQHLRIETLEALGREAEAQAFRWQCFERDLSVEHLKAYIKRLPDFDDIEAEEKAFAYVADFEDVHTALMFFQGWPAPAEAAKLVLARAGEIDGDLYEILAQAADWLQEKQPLAATILLRAMIDFSLEGGRSSRYRHAARHLGTCAMLASRIADFGAFPDHAAYVAALKRRRGKKHGFWSAVG</sequence>
<dbReference type="EMBL" id="CP117255">
    <property type="protein sequence ID" value="WFR96827.1"/>
    <property type="molecule type" value="Genomic_DNA"/>
</dbReference>
<evidence type="ECO:0000313" key="1">
    <source>
        <dbReference type="EMBL" id="WFR96827.1"/>
    </source>
</evidence>
<dbReference type="Proteomes" id="UP000249499">
    <property type="component" value="Chromosome"/>
</dbReference>
<organism evidence="1 2">
    <name type="scientific">Rhizobium tumorigenes</name>
    <dbReference type="NCBI Taxonomy" id="2041385"/>
    <lineage>
        <taxon>Bacteria</taxon>
        <taxon>Pseudomonadati</taxon>
        <taxon>Pseudomonadota</taxon>
        <taxon>Alphaproteobacteria</taxon>
        <taxon>Hyphomicrobiales</taxon>
        <taxon>Rhizobiaceae</taxon>
        <taxon>Rhizobium/Agrobacterium group</taxon>
        <taxon>Rhizobium</taxon>
    </lineage>
</organism>
<dbReference type="InterPro" id="IPR049245">
    <property type="entry name" value="DUF6880"/>
</dbReference>
<dbReference type="RefSeq" id="WP_111215716.1">
    <property type="nucleotide sequence ID" value="NZ_CP117255.1"/>
</dbReference>
<protein>
    <submittedName>
        <fullName evidence="1">Uncharacterized protein</fullName>
    </submittedName>
</protein>
<name>A0AAF1KC29_9HYPH</name>
<gene>
    <name evidence="1" type="ORF">PR017_06840</name>
</gene>
<dbReference type="Pfam" id="PF21810">
    <property type="entry name" value="DUF6880"/>
    <property type="match status" value="1"/>
</dbReference>